<reference evidence="2" key="2">
    <citation type="journal article" date="2022" name="Microbiol. Resour. Announc.">
        <title>Metagenome Sequencing to Explore Phylogenomics of Terrestrial Cyanobacteria.</title>
        <authorList>
            <person name="Ward R.D."/>
            <person name="Stajich J.E."/>
            <person name="Johansen J.R."/>
            <person name="Huntemann M."/>
            <person name="Clum A."/>
            <person name="Foster B."/>
            <person name="Foster B."/>
            <person name="Roux S."/>
            <person name="Palaniappan K."/>
            <person name="Varghese N."/>
            <person name="Mukherjee S."/>
            <person name="Reddy T.B.K."/>
            <person name="Daum C."/>
            <person name="Copeland A."/>
            <person name="Chen I.A."/>
            <person name="Ivanova N.N."/>
            <person name="Kyrpides N.C."/>
            <person name="Shapiro N."/>
            <person name="Eloe-Fadrosh E.A."/>
            <person name="Pietrasiak N."/>
        </authorList>
    </citation>
    <scope>NUCLEOTIDE SEQUENCE</scope>
    <source>
        <strain evidence="2">CPER-KK1</strain>
    </source>
</reference>
<name>A0A951PTQ7_9CYAN</name>
<evidence type="ECO:0000256" key="1">
    <source>
        <dbReference type="SAM" id="MobiDB-lite"/>
    </source>
</evidence>
<dbReference type="Proteomes" id="UP000753908">
    <property type="component" value="Unassembled WGS sequence"/>
</dbReference>
<feature type="region of interest" description="Disordered" evidence="1">
    <location>
        <begin position="1"/>
        <end position="22"/>
    </location>
</feature>
<reference evidence="2" key="1">
    <citation type="submission" date="2021-05" db="EMBL/GenBank/DDBJ databases">
        <authorList>
            <person name="Pietrasiak N."/>
            <person name="Ward R."/>
            <person name="Stajich J.E."/>
            <person name="Kurbessoian T."/>
        </authorList>
    </citation>
    <scope>NUCLEOTIDE SEQUENCE</scope>
    <source>
        <strain evidence="2">CPER-KK1</strain>
    </source>
</reference>
<dbReference type="EMBL" id="JAHHIF010000069">
    <property type="protein sequence ID" value="MBW4548694.1"/>
    <property type="molecule type" value="Genomic_DNA"/>
</dbReference>
<comment type="caution">
    <text evidence="2">The sequence shown here is derived from an EMBL/GenBank/DDBJ whole genome shotgun (WGS) entry which is preliminary data.</text>
</comment>
<gene>
    <name evidence="2" type="ORF">KME25_30455</name>
</gene>
<organism evidence="2 3">
    <name type="scientific">Symplocastrum torsivum CPER-KK1</name>
    <dbReference type="NCBI Taxonomy" id="450513"/>
    <lineage>
        <taxon>Bacteria</taxon>
        <taxon>Bacillati</taxon>
        <taxon>Cyanobacteriota</taxon>
        <taxon>Cyanophyceae</taxon>
        <taxon>Oscillatoriophycideae</taxon>
        <taxon>Oscillatoriales</taxon>
        <taxon>Microcoleaceae</taxon>
        <taxon>Symplocastrum</taxon>
    </lineage>
</organism>
<evidence type="ECO:0000313" key="3">
    <source>
        <dbReference type="Proteomes" id="UP000753908"/>
    </source>
</evidence>
<accession>A0A951PTQ7</accession>
<protein>
    <submittedName>
        <fullName evidence="2">Uncharacterized protein</fullName>
    </submittedName>
</protein>
<evidence type="ECO:0000313" key="2">
    <source>
        <dbReference type="EMBL" id="MBW4548694.1"/>
    </source>
</evidence>
<dbReference type="AlphaFoldDB" id="A0A951PTQ7"/>
<proteinExistence type="predicted"/>
<sequence>MSRASPSPYLSEDVHPAAQPTGTGYGCAKQGWIGKMSNTANSTVTIKANLSITG</sequence>
<dbReference type="PROSITE" id="PS51257">
    <property type="entry name" value="PROKAR_LIPOPROTEIN"/>
    <property type="match status" value="1"/>
</dbReference>